<dbReference type="Gramene" id="PRQ47608">
    <property type="protein sequence ID" value="PRQ47608"/>
    <property type="gene ID" value="RchiOBHm_Chr2g0101481"/>
</dbReference>
<reference evidence="1 2" key="1">
    <citation type="journal article" date="2018" name="Nat. Genet.">
        <title>The Rosa genome provides new insights in the design of modern roses.</title>
        <authorList>
            <person name="Bendahmane M."/>
        </authorList>
    </citation>
    <scope>NUCLEOTIDE SEQUENCE [LARGE SCALE GENOMIC DNA]</scope>
    <source>
        <strain evidence="2">cv. Old Blush</strain>
    </source>
</reference>
<keyword evidence="2" id="KW-1185">Reference proteome</keyword>
<evidence type="ECO:0000313" key="1">
    <source>
        <dbReference type="EMBL" id="PRQ47608.1"/>
    </source>
</evidence>
<organism evidence="1 2">
    <name type="scientific">Rosa chinensis</name>
    <name type="common">China rose</name>
    <dbReference type="NCBI Taxonomy" id="74649"/>
    <lineage>
        <taxon>Eukaryota</taxon>
        <taxon>Viridiplantae</taxon>
        <taxon>Streptophyta</taxon>
        <taxon>Embryophyta</taxon>
        <taxon>Tracheophyta</taxon>
        <taxon>Spermatophyta</taxon>
        <taxon>Magnoliopsida</taxon>
        <taxon>eudicotyledons</taxon>
        <taxon>Gunneridae</taxon>
        <taxon>Pentapetalae</taxon>
        <taxon>rosids</taxon>
        <taxon>fabids</taxon>
        <taxon>Rosales</taxon>
        <taxon>Rosaceae</taxon>
        <taxon>Rosoideae</taxon>
        <taxon>Rosoideae incertae sedis</taxon>
        <taxon>Rosa</taxon>
    </lineage>
</organism>
<protein>
    <submittedName>
        <fullName evidence="1">Uncharacterized protein</fullName>
    </submittedName>
</protein>
<accession>A0A2P6RMG1</accession>
<gene>
    <name evidence="1" type="ORF">RchiOBHm_Chr2g0101481</name>
</gene>
<evidence type="ECO:0000313" key="2">
    <source>
        <dbReference type="Proteomes" id="UP000238479"/>
    </source>
</evidence>
<proteinExistence type="predicted"/>
<name>A0A2P6RMG1_ROSCH</name>
<dbReference type="EMBL" id="PDCK01000040">
    <property type="protein sequence ID" value="PRQ47608.1"/>
    <property type="molecule type" value="Genomic_DNA"/>
</dbReference>
<sequence>MVGENGWVKYGVQLWRMFYKLSKDCADDDDDDKVDIRALRKLVV</sequence>
<dbReference type="Proteomes" id="UP000238479">
    <property type="component" value="Chromosome 2"/>
</dbReference>
<dbReference type="AlphaFoldDB" id="A0A2P6RMG1"/>
<comment type="caution">
    <text evidence="1">The sequence shown here is derived from an EMBL/GenBank/DDBJ whole genome shotgun (WGS) entry which is preliminary data.</text>
</comment>